<evidence type="ECO:0000313" key="1">
    <source>
        <dbReference type="EMBL" id="KAK8942300.1"/>
    </source>
</evidence>
<evidence type="ECO:0000313" key="2">
    <source>
        <dbReference type="Proteomes" id="UP001412067"/>
    </source>
</evidence>
<comment type="caution">
    <text evidence="1">The sequence shown here is derived from an EMBL/GenBank/DDBJ whole genome shotgun (WGS) entry which is preliminary data.</text>
</comment>
<sequence>MELNFSISVNLLKPHSNGEHDQTTLYHESGDHIMGSILDIQHGKPPDSQDFMDIITLLVINSTISFIEKSNADNVAKALMAHLAPKAKCCKFNRNALSIAEGLKNHCRKPIKKLLINSTLVLRTSCSSALTSTYLTIQKKVLYMEIQKKVDFLVVYFLP</sequence>
<reference evidence="1 2" key="1">
    <citation type="journal article" date="2022" name="Nat. Plants">
        <title>Genomes of leafy and leafless Platanthera orchids illuminate the evolution of mycoheterotrophy.</title>
        <authorList>
            <person name="Li M.H."/>
            <person name="Liu K.W."/>
            <person name="Li Z."/>
            <person name="Lu H.C."/>
            <person name="Ye Q.L."/>
            <person name="Zhang D."/>
            <person name="Wang J.Y."/>
            <person name="Li Y.F."/>
            <person name="Zhong Z.M."/>
            <person name="Liu X."/>
            <person name="Yu X."/>
            <person name="Liu D.K."/>
            <person name="Tu X.D."/>
            <person name="Liu B."/>
            <person name="Hao Y."/>
            <person name="Liao X.Y."/>
            <person name="Jiang Y.T."/>
            <person name="Sun W.H."/>
            <person name="Chen J."/>
            <person name="Chen Y.Q."/>
            <person name="Ai Y."/>
            <person name="Zhai J.W."/>
            <person name="Wu S.S."/>
            <person name="Zhou Z."/>
            <person name="Hsiao Y.Y."/>
            <person name="Wu W.L."/>
            <person name="Chen Y.Y."/>
            <person name="Lin Y.F."/>
            <person name="Hsu J.L."/>
            <person name="Li C.Y."/>
            <person name="Wang Z.W."/>
            <person name="Zhao X."/>
            <person name="Zhong W.Y."/>
            <person name="Ma X.K."/>
            <person name="Ma L."/>
            <person name="Huang J."/>
            <person name="Chen G.Z."/>
            <person name="Huang M.Z."/>
            <person name="Huang L."/>
            <person name="Peng D.H."/>
            <person name="Luo Y.B."/>
            <person name="Zou S.Q."/>
            <person name="Chen S.P."/>
            <person name="Lan S."/>
            <person name="Tsai W.C."/>
            <person name="Van de Peer Y."/>
            <person name="Liu Z.J."/>
        </authorList>
    </citation>
    <scope>NUCLEOTIDE SEQUENCE [LARGE SCALE GENOMIC DNA]</scope>
    <source>
        <strain evidence="1">Lor288</strain>
    </source>
</reference>
<protein>
    <submittedName>
        <fullName evidence="1">ATPase 11, plasma membrane-type</fullName>
    </submittedName>
</protein>
<dbReference type="EMBL" id="JBBWWR010000019">
    <property type="protein sequence ID" value="KAK8942300.1"/>
    <property type="molecule type" value="Genomic_DNA"/>
</dbReference>
<gene>
    <name evidence="1" type="primary">AHA11</name>
    <name evidence="1" type="ORF">KSP40_PGU004682</name>
</gene>
<proteinExistence type="predicted"/>
<accession>A0ABR2LKD5</accession>
<dbReference type="Proteomes" id="UP001412067">
    <property type="component" value="Unassembled WGS sequence"/>
</dbReference>
<name>A0ABR2LKD5_9ASPA</name>
<keyword evidence="2" id="KW-1185">Reference proteome</keyword>
<dbReference type="Gene3D" id="1.20.1110.10">
    <property type="entry name" value="Calcium-transporting ATPase, transmembrane domain"/>
    <property type="match status" value="1"/>
</dbReference>
<organism evidence="1 2">
    <name type="scientific">Platanthera guangdongensis</name>
    <dbReference type="NCBI Taxonomy" id="2320717"/>
    <lineage>
        <taxon>Eukaryota</taxon>
        <taxon>Viridiplantae</taxon>
        <taxon>Streptophyta</taxon>
        <taxon>Embryophyta</taxon>
        <taxon>Tracheophyta</taxon>
        <taxon>Spermatophyta</taxon>
        <taxon>Magnoliopsida</taxon>
        <taxon>Liliopsida</taxon>
        <taxon>Asparagales</taxon>
        <taxon>Orchidaceae</taxon>
        <taxon>Orchidoideae</taxon>
        <taxon>Orchideae</taxon>
        <taxon>Orchidinae</taxon>
        <taxon>Platanthera</taxon>
    </lineage>
</organism>
<dbReference type="PANTHER" id="PTHR42861">
    <property type="entry name" value="CALCIUM-TRANSPORTING ATPASE"/>
    <property type="match status" value="1"/>
</dbReference>